<gene>
    <name evidence="2" type="ORF">MUB52_21120</name>
</gene>
<keyword evidence="1" id="KW-0472">Membrane</keyword>
<dbReference type="Proteomes" id="UP001208690">
    <property type="component" value="Unassembled WGS sequence"/>
</dbReference>
<feature type="transmembrane region" description="Helical" evidence="1">
    <location>
        <begin position="308"/>
        <end position="327"/>
    </location>
</feature>
<comment type="caution">
    <text evidence="2">The sequence shown here is derived from an EMBL/GenBank/DDBJ whole genome shotgun (WGS) entry which is preliminary data.</text>
</comment>
<keyword evidence="3" id="KW-1185">Reference proteome</keyword>
<feature type="transmembrane region" description="Helical" evidence="1">
    <location>
        <begin position="173"/>
        <end position="196"/>
    </location>
</feature>
<reference evidence="2 3" key="1">
    <citation type="submission" date="2022-04" db="EMBL/GenBank/DDBJ databases">
        <title>Roseobacter sp. WL0113 is a bacterium isolated from neritic sediment.</title>
        <authorList>
            <person name="Wang L."/>
            <person name="He W."/>
            <person name="Zhang D.-F."/>
        </authorList>
    </citation>
    <scope>NUCLEOTIDE SEQUENCE [LARGE SCALE GENOMIC DNA]</scope>
    <source>
        <strain evidence="2 3">WL0113</strain>
    </source>
</reference>
<protein>
    <submittedName>
        <fullName evidence="2">Uncharacterized protein</fullName>
    </submittedName>
</protein>
<dbReference type="EMBL" id="JALIEB010000023">
    <property type="protein sequence ID" value="MCV3273944.1"/>
    <property type="molecule type" value="Genomic_DNA"/>
</dbReference>
<feature type="transmembrane region" description="Helical" evidence="1">
    <location>
        <begin position="236"/>
        <end position="258"/>
    </location>
</feature>
<keyword evidence="1" id="KW-1133">Transmembrane helix</keyword>
<feature type="transmembrane region" description="Helical" evidence="1">
    <location>
        <begin position="68"/>
        <end position="91"/>
    </location>
</feature>
<evidence type="ECO:0000313" key="2">
    <source>
        <dbReference type="EMBL" id="MCV3273944.1"/>
    </source>
</evidence>
<dbReference type="RefSeq" id="WP_263846150.1">
    <property type="nucleotide sequence ID" value="NZ_JALIEB010000023.1"/>
</dbReference>
<name>A0ABT3BLE9_9RHOB</name>
<evidence type="ECO:0000256" key="1">
    <source>
        <dbReference type="SAM" id="Phobius"/>
    </source>
</evidence>
<keyword evidence="1" id="KW-0812">Transmembrane</keyword>
<feature type="transmembrane region" description="Helical" evidence="1">
    <location>
        <begin position="270"/>
        <end position="288"/>
    </location>
</feature>
<organism evidence="2 3">
    <name type="scientific">Roseobacter sinensis</name>
    <dbReference type="NCBI Taxonomy" id="2931391"/>
    <lineage>
        <taxon>Bacteria</taxon>
        <taxon>Pseudomonadati</taxon>
        <taxon>Pseudomonadota</taxon>
        <taxon>Alphaproteobacteria</taxon>
        <taxon>Rhodobacterales</taxon>
        <taxon>Roseobacteraceae</taxon>
        <taxon>Roseobacter</taxon>
    </lineage>
</organism>
<sequence>MTAPALPHDPAAPRQLREAALVFAGNILICLTFFPPEVQGLGDAIRGWDQFNRLLMGGEPVFGPANQIALRVSMAAASSLLLVALILLRLVEHRVVVTYLALPVSAYLATKIRIEFIFFPLALISTRLGWKKEMLVLAALLALSLGLDERNGLILVVYRVGVFLFRTFRPHTVFIFLAVAVIVWIDLNIELLFPYIPRLAVYNWTREVVNPEFSHLETLIVFTSSMTMSLQPPLDFMFGFTYTAFLLFATFGWQLFTLRFYVDALRQPEFRAGFLTILFFTSLTHAFQNARYYFFYVPMISSVNAAHTNRLLILASWPMTALLVLYYRFYLGY</sequence>
<proteinExistence type="predicted"/>
<accession>A0ABT3BLE9</accession>
<evidence type="ECO:0000313" key="3">
    <source>
        <dbReference type="Proteomes" id="UP001208690"/>
    </source>
</evidence>